<feature type="compositionally biased region" description="Polar residues" evidence="1">
    <location>
        <begin position="26"/>
        <end position="35"/>
    </location>
</feature>
<accession>A0A2P2NNA2</accession>
<dbReference type="EMBL" id="GGEC01063508">
    <property type="protein sequence ID" value="MBX43992.1"/>
    <property type="molecule type" value="Transcribed_RNA"/>
</dbReference>
<dbReference type="AlphaFoldDB" id="A0A2P2NNA2"/>
<feature type="region of interest" description="Disordered" evidence="1">
    <location>
        <begin position="1"/>
        <end position="35"/>
    </location>
</feature>
<feature type="compositionally biased region" description="Basic and acidic residues" evidence="1">
    <location>
        <begin position="12"/>
        <end position="25"/>
    </location>
</feature>
<organism evidence="2">
    <name type="scientific">Rhizophora mucronata</name>
    <name type="common">Asiatic mangrove</name>
    <dbReference type="NCBI Taxonomy" id="61149"/>
    <lineage>
        <taxon>Eukaryota</taxon>
        <taxon>Viridiplantae</taxon>
        <taxon>Streptophyta</taxon>
        <taxon>Embryophyta</taxon>
        <taxon>Tracheophyta</taxon>
        <taxon>Spermatophyta</taxon>
        <taxon>Magnoliopsida</taxon>
        <taxon>eudicotyledons</taxon>
        <taxon>Gunneridae</taxon>
        <taxon>Pentapetalae</taxon>
        <taxon>rosids</taxon>
        <taxon>fabids</taxon>
        <taxon>Malpighiales</taxon>
        <taxon>Rhizophoraceae</taxon>
        <taxon>Rhizophora</taxon>
    </lineage>
</organism>
<proteinExistence type="predicted"/>
<feature type="compositionally biased region" description="Basic residues" evidence="1">
    <location>
        <begin position="1"/>
        <end position="11"/>
    </location>
</feature>
<protein>
    <submittedName>
        <fullName evidence="2">Uncharacterized protein</fullName>
    </submittedName>
</protein>
<evidence type="ECO:0000313" key="2">
    <source>
        <dbReference type="EMBL" id="MBX43992.1"/>
    </source>
</evidence>
<evidence type="ECO:0000256" key="1">
    <source>
        <dbReference type="SAM" id="MobiDB-lite"/>
    </source>
</evidence>
<name>A0A2P2NNA2_RHIMU</name>
<sequence>MIHIKRSKKRGKNIEKRENKNKGQTEHTCYSSIYF</sequence>
<reference evidence="2" key="1">
    <citation type="submission" date="2018-02" db="EMBL/GenBank/DDBJ databases">
        <title>Rhizophora mucronata_Transcriptome.</title>
        <authorList>
            <person name="Meera S.P."/>
            <person name="Sreeshan A."/>
            <person name="Augustine A."/>
        </authorList>
    </citation>
    <scope>NUCLEOTIDE SEQUENCE</scope>
    <source>
        <tissue evidence="2">Leaf</tissue>
    </source>
</reference>